<dbReference type="Proteomes" id="UP000245639">
    <property type="component" value="Unassembled WGS sequence"/>
</dbReference>
<reference evidence="17 18" key="1">
    <citation type="submission" date="2018-04" db="EMBL/GenBank/DDBJ databases">
        <title>Genomic Encyclopedia of Type Strains, Phase IV (KMG-IV): sequencing the most valuable type-strain genomes for metagenomic binning, comparative biology and taxonomic classification.</title>
        <authorList>
            <person name="Goeker M."/>
        </authorList>
    </citation>
    <scope>NUCLEOTIDE SEQUENCE [LARGE SCALE GENOMIC DNA]</scope>
    <source>
        <strain evidence="17 18">DSM 45771</strain>
    </source>
</reference>
<dbReference type="SUPFAM" id="SSF49503">
    <property type="entry name" value="Cupredoxins"/>
    <property type="match status" value="1"/>
</dbReference>
<evidence type="ECO:0000259" key="16">
    <source>
        <dbReference type="PROSITE" id="PS50857"/>
    </source>
</evidence>
<keyword evidence="11 15" id="KW-0472">Membrane</keyword>
<evidence type="ECO:0000256" key="12">
    <source>
        <dbReference type="ARBA" id="ARBA00024688"/>
    </source>
</evidence>
<comment type="catalytic activity">
    <reaction evidence="14">
        <text>4 Fe(II)-[cytochrome c] + O2 + 8 H(+)(in) = 4 Fe(III)-[cytochrome c] + 2 H2O + 4 H(+)(out)</text>
        <dbReference type="Rhea" id="RHEA:11436"/>
        <dbReference type="Rhea" id="RHEA-COMP:10350"/>
        <dbReference type="Rhea" id="RHEA-COMP:14399"/>
        <dbReference type="ChEBI" id="CHEBI:15377"/>
        <dbReference type="ChEBI" id="CHEBI:15378"/>
        <dbReference type="ChEBI" id="CHEBI:15379"/>
        <dbReference type="ChEBI" id="CHEBI:29033"/>
        <dbReference type="ChEBI" id="CHEBI:29034"/>
        <dbReference type="EC" id="7.1.1.9"/>
    </reaction>
</comment>
<comment type="similarity">
    <text evidence="2">Belongs to the cytochrome c oxidase subunit 2 family.</text>
</comment>
<evidence type="ECO:0000313" key="17">
    <source>
        <dbReference type="EMBL" id="PVZ08968.1"/>
    </source>
</evidence>
<comment type="function">
    <text evidence="12">Subunits I and II form the functional core of the enzyme complex. Electrons originating in cytochrome c are transferred via heme a and Cu(A) to the binuclear center formed by heme a3 and Cu(B).</text>
</comment>
<dbReference type="GO" id="GO:0042773">
    <property type="term" value="P:ATP synthesis coupled electron transport"/>
    <property type="evidence" value="ECO:0007669"/>
    <property type="project" value="TreeGrafter"/>
</dbReference>
<evidence type="ECO:0000256" key="13">
    <source>
        <dbReference type="ARBA" id="ARBA00031399"/>
    </source>
</evidence>
<dbReference type="GO" id="GO:0005507">
    <property type="term" value="F:copper ion binding"/>
    <property type="evidence" value="ECO:0007669"/>
    <property type="project" value="InterPro"/>
</dbReference>
<dbReference type="Gene3D" id="2.60.40.420">
    <property type="entry name" value="Cupredoxins - blue copper proteins"/>
    <property type="match status" value="1"/>
</dbReference>
<comment type="subcellular location">
    <subcellularLocation>
        <location evidence="1">Membrane</location>
        <topology evidence="1">Multi-pass membrane protein</topology>
    </subcellularLocation>
</comment>
<feature type="transmembrane region" description="Helical" evidence="15">
    <location>
        <begin position="104"/>
        <end position="124"/>
    </location>
</feature>
<dbReference type="InterPro" id="IPR045187">
    <property type="entry name" value="CcO_II"/>
</dbReference>
<feature type="domain" description="Cytochrome oxidase subunit II copper A binding" evidence="16">
    <location>
        <begin position="136"/>
        <end position="266"/>
    </location>
</feature>
<dbReference type="PROSITE" id="PS51257">
    <property type="entry name" value="PROKAR_LIPOPROTEIN"/>
    <property type="match status" value="1"/>
</dbReference>
<dbReference type="PROSITE" id="PS00078">
    <property type="entry name" value="COX2"/>
    <property type="match status" value="1"/>
</dbReference>
<dbReference type="PANTHER" id="PTHR22888">
    <property type="entry name" value="CYTOCHROME C OXIDASE, SUBUNIT II"/>
    <property type="match status" value="1"/>
</dbReference>
<dbReference type="GO" id="GO:0004129">
    <property type="term" value="F:cytochrome-c oxidase activity"/>
    <property type="evidence" value="ECO:0007669"/>
    <property type="project" value="UniProtKB-EC"/>
</dbReference>
<organism evidence="17 18">
    <name type="scientific">Actinomycetospora cinnamomea</name>
    <dbReference type="NCBI Taxonomy" id="663609"/>
    <lineage>
        <taxon>Bacteria</taxon>
        <taxon>Bacillati</taxon>
        <taxon>Actinomycetota</taxon>
        <taxon>Actinomycetes</taxon>
        <taxon>Pseudonocardiales</taxon>
        <taxon>Pseudonocardiaceae</taxon>
        <taxon>Actinomycetospora</taxon>
    </lineage>
</organism>
<evidence type="ECO:0000256" key="8">
    <source>
        <dbReference type="ARBA" id="ARBA00022982"/>
    </source>
</evidence>
<feature type="transmembrane region" description="Helical" evidence="15">
    <location>
        <begin position="58"/>
        <end position="83"/>
    </location>
</feature>
<sequence length="314" mass="34871">MRRDGTPPRARTGRARRVLGLAAAAVVVAVTTSGCSVDEVLRFGWPVGVTPEAEQMRTLWTGAAIAALVVGAIVWGLTAWTVAFHRKKAGASDLPRQFQYNLPLELVLTVIPLIIVAVLFYFTVVVQNVVDRAPTGNELRVDITGFQWNWEFTYPETIAPNGLPASVVGTTSSVPILVLPTDRPIQFTQESKDVIHSFWVPEFLFKRDVFPYPEQNDQKNSWIIERIERPGAFVGRCAEYCGAYHSMMNFEVRALPPNLFDQFLGLRQQVNPVTGQPYTTNEALGAMNCGELCNPESITTYVYNPDPTAQQAIR</sequence>
<dbReference type="Pfam" id="PF00116">
    <property type="entry name" value="COX2"/>
    <property type="match status" value="1"/>
</dbReference>
<evidence type="ECO:0000256" key="10">
    <source>
        <dbReference type="ARBA" id="ARBA00023008"/>
    </source>
</evidence>
<evidence type="ECO:0000256" key="9">
    <source>
        <dbReference type="ARBA" id="ARBA00022989"/>
    </source>
</evidence>
<evidence type="ECO:0000256" key="14">
    <source>
        <dbReference type="ARBA" id="ARBA00047816"/>
    </source>
</evidence>
<dbReference type="Gene3D" id="1.10.287.90">
    <property type="match status" value="1"/>
</dbReference>
<dbReference type="AlphaFoldDB" id="A0A2U1F9X4"/>
<dbReference type="EC" id="7.1.1.9" evidence="3"/>
<evidence type="ECO:0000256" key="1">
    <source>
        <dbReference type="ARBA" id="ARBA00004141"/>
    </source>
</evidence>
<dbReference type="PROSITE" id="PS50857">
    <property type="entry name" value="COX2_CUA"/>
    <property type="match status" value="1"/>
</dbReference>
<keyword evidence="4" id="KW-0813">Transport</keyword>
<dbReference type="SUPFAM" id="SSF81464">
    <property type="entry name" value="Cytochrome c oxidase subunit II-like, transmembrane region"/>
    <property type="match status" value="1"/>
</dbReference>
<keyword evidence="6" id="KW-0479">Metal-binding</keyword>
<dbReference type="PRINTS" id="PR01166">
    <property type="entry name" value="CYCOXIDASEII"/>
</dbReference>
<dbReference type="InterPro" id="IPR008972">
    <property type="entry name" value="Cupredoxin"/>
</dbReference>
<keyword evidence="7" id="KW-1278">Translocase</keyword>
<keyword evidence="10" id="KW-0186">Copper</keyword>
<evidence type="ECO:0000256" key="5">
    <source>
        <dbReference type="ARBA" id="ARBA00022692"/>
    </source>
</evidence>
<name>A0A2U1F9X4_9PSEU</name>
<accession>A0A2U1F9X4</accession>
<keyword evidence="5 15" id="KW-0812">Transmembrane</keyword>
<evidence type="ECO:0000313" key="18">
    <source>
        <dbReference type="Proteomes" id="UP000245639"/>
    </source>
</evidence>
<dbReference type="EMBL" id="QEKW01000007">
    <property type="protein sequence ID" value="PVZ08968.1"/>
    <property type="molecule type" value="Genomic_DNA"/>
</dbReference>
<protein>
    <recommendedName>
        <fullName evidence="3">cytochrome-c oxidase</fullName>
        <ecNumber evidence="3">7.1.1.9</ecNumber>
    </recommendedName>
    <alternativeName>
        <fullName evidence="13">Cytochrome aa3 subunit 2</fullName>
    </alternativeName>
</protein>
<evidence type="ECO:0000256" key="3">
    <source>
        <dbReference type="ARBA" id="ARBA00012949"/>
    </source>
</evidence>
<dbReference type="InterPro" id="IPR036257">
    <property type="entry name" value="Cyt_c_oxidase_su2_TM_sf"/>
</dbReference>
<keyword evidence="9 15" id="KW-1133">Transmembrane helix</keyword>
<comment type="caution">
    <text evidence="17">The sequence shown here is derived from an EMBL/GenBank/DDBJ whole genome shotgun (WGS) entry which is preliminary data.</text>
</comment>
<evidence type="ECO:0000256" key="7">
    <source>
        <dbReference type="ARBA" id="ARBA00022967"/>
    </source>
</evidence>
<dbReference type="PANTHER" id="PTHR22888:SF9">
    <property type="entry name" value="CYTOCHROME C OXIDASE SUBUNIT 2"/>
    <property type="match status" value="1"/>
</dbReference>
<keyword evidence="8" id="KW-0249">Electron transport</keyword>
<proteinExistence type="inferred from homology"/>
<evidence type="ECO:0000256" key="15">
    <source>
        <dbReference type="SAM" id="Phobius"/>
    </source>
</evidence>
<dbReference type="InterPro" id="IPR002429">
    <property type="entry name" value="CcO_II-like_C"/>
</dbReference>
<evidence type="ECO:0000256" key="6">
    <source>
        <dbReference type="ARBA" id="ARBA00022723"/>
    </source>
</evidence>
<dbReference type="InterPro" id="IPR001505">
    <property type="entry name" value="Copper_CuA"/>
</dbReference>
<dbReference type="GO" id="GO:0016020">
    <property type="term" value="C:membrane"/>
    <property type="evidence" value="ECO:0007669"/>
    <property type="project" value="UniProtKB-SubCell"/>
</dbReference>
<evidence type="ECO:0000256" key="2">
    <source>
        <dbReference type="ARBA" id="ARBA00007866"/>
    </source>
</evidence>
<dbReference type="RefSeq" id="WP_243418121.1">
    <property type="nucleotide sequence ID" value="NZ_QEKW01000007.1"/>
</dbReference>
<keyword evidence="18" id="KW-1185">Reference proteome</keyword>
<evidence type="ECO:0000256" key="4">
    <source>
        <dbReference type="ARBA" id="ARBA00022448"/>
    </source>
</evidence>
<gene>
    <name evidence="17" type="ORF">C8D89_107130</name>
</gene>
<evidence type="ECO:0000256" key="11">
    <source>
        <dbReference type="ARBA" id="ARBA00023136"/>
    </source>
</evidence>